<dbReference type="EMBL" id="PTJD01000003">
    <property type="protein sequence ID" value="PPK97651.1"/>
    <property type="molecule type" value="Genomic_DNA"/>
</dbReference>
<name>A0A2S6IU07_9ACTN</name>
<keyword evidence="1" id="KW-0812">Transmembrane</keyword>
<comment type="caution">
    <text evidence="2">The sequence shown here is derived from an EMBL/GenBank/DDBJ whole genome shotgun (WGS) entry which is preliminary data.</text>
</comment>
<feature type="transmembrane region" description="Helical" evidence="1">
    <location>
        <begin position="219"/>
        <end position="238"/>
    </location>
</feature>
<feature type="transmembrane region" description="Helical" evidence="1">
    <location>
        <begin position="335"/>
        <end position="356"/>
    </location>
</feature>
<accession>A0A2S6IU07</accession>
<keyword evidence="1" id="KW-1133">Transmembrane helix</keyword>
<feature type="transmembrane region" description="Helical" evidence="1">
    <location>
        <begin position="109"/>
        <end position="131"/>
    </location>
</feature>
<feature type="transmembrane region" description="Helical" evidence="1">
    <location>
        <begin position="308"/>
        <end position="329"/>
    </location>
</feature>
<dbReference type="RefSeq" id="WP_104431831.1">
    <property type="nucleotide sequence ID" value="NZ_PTJD01000003.1"/>
</dbReference>
<organism evidence="2 3">
    <name type="scientific">Kineococcus xinjiangensis</name>
    <dbReference type="NCBI Taxonomy" id="512762"/>
    <lineage>
        <taxon>Bacteria</taxon>
        <taxon>Bacillati</taxon>
        <taxon>Actinomycetota</taxon>
        <taxon>Actinomycetes</taxon>
        <taxon>Kineosporiales</taxon>
        <taxon>Kineosporiaceae</taxon>
        <taxon>Kineococcus</taxon>
    </lineage>
</organism>
<sequence length="519" mass="54607">MIEPGALLDGPATAAPLKRGAAVAVAPPLPVRLLRLLAPTLLVALLAACAAWVTRGALIDDAYITLTYARNLAEHGTWGLLSDVPSATATSPLWVLVLAGLTSLTADPFTALALAHVGVSAGLVPVLSALARRTHLPVWTGPAAAAAVVVQPLLLSVTGMESGLLVLLLAAATLAGAAGRPVLFGLLAGAVFLTRMDAGPTLVLLALLSPPVLRRLHLAVLPALAVALSWMSWSWYALGTAIPDTFLIKTQQGSFGPWTVGNGWGWYRELYGTVAVVAFAPMLLAALALVVLVALLRRRSGPGVPRTLPWLALTAAGAGHWLTLVVLGVPPYHWYFAPVLGLGTVGAVAATAALVARRARLRVVVAALLLVQIGASLVVDAARHQPWRVMPIQTNYATSARYEVMGADLAAELRGRRVMTFGEIGHLAYVCDCVVDGFADPARVVPGIRKALADADGAGRWLLELNYRHRDLGAAEVPVAGSLRLLKPHEVPAGSSFWHMDLYPWRRYVALVLDPPEPA</sequence>
<keyword evidence="1" id="KW-0472">Membrane</keyword>
<dbReference type="AlphaFoldDB" id="A0A2S6IU07"/>
<evidence type="ECO:0008006" key="4">
    <source>
        <dbReference type="Google" id="ProtNLM"/>
    </source>
</evidence>
<reference evidence="2 3" key="1">
    <citation type="submission" date="2018-02" db="EMBL/GenBank/DDBJ databases">
        <title>Genomic Encyclopedia of Archaeal and Bacterial Type Strains, Phase II (KMG-II): from individual species to whole genera.</title>
        <authorList>
            <person name="Goeker M."/>
        </authorList>
    </citation>
    <scope>NUCLEOTIDE SEQUENCE [LARGE SCALE GENOMIC DNA]</scope>
    <source>
        <strain evidence="2 3">DSM 22857</strain>
    </source>
</reference>
<feature type="transmembrane region" description="Helical" evidence="1">
    <location>
        <begin position="36"/>
        <end position="58"/>
    </location>
</feature>
<feature type="transmembrane region" description="Helical" evidence="1">
    <location>
        <begin position="143"/>
        <end position="170"/>
    </location>
</feature>
<feature type="transmembrane region" description="Helical" evidence="1">
    <location>
        <begin position="78"/>
        <end position="97"/>
    </location>
</feature>
<protein>
    <recommendedName>
        <fullName evidence="4">4-amino-4-deoxy-L-arabinose transferase-like glycosyltransferase</fullName>
    </recommendedName>
</protein>
<feature type="transmembrane region" description="Helical" evidence="1">
    <location>
        <begin position="363"/>
        <end position="382"/>
    </location>
</feature>
<evidence type="ECO:0000313" key="2">
    <source>
        <dbReference type="EMBL" id="PPK97651.1"/>
    </source>
</evidence>
<evidence type="ECO:0000256" key="1">
    <source>
        <dbReference type="SAM" id="Phobius"/>
    </source>
</evidence>
<gene>
    <name evidence="2" type="ORF">CLV92_103186</name>
</gene>
<keyword evidence="3" id="KW-1185">Reference proteome</keyword>
<evidence type="ECO:0000313" key="3">
    <source>
        <dbReference type="Proteomes" id="UP000239485"/>
    </source>
</evidence>
<proteinExistence type="predicted"/>
<dbReference type="OrthoDB" id="141050at2"/>
<dbReference type="Proteomes" id="UP000239485">
    <property type="component" value="Unassembled WGS sequence"/>
</dbReference>
<feature type="transmembrane region" description="Helical" evidence="1">
    <location>
        <begin position="270"/>
        <end position="296"/>
    </location>
</feature>